<comment type="caution">
    <text evidence="2">The sequence shown here is derived from an EMBL/GenBank/DDBJ whole genome shotgun (WGS) entry which is preliminary data.</text>
</comment>
<dbReference type="EMBL" id="RHXB01000014">
    <property type="protein sequence ID" value="RSE23263.1"/>
    <property type="molecule type" value="Genomic_DNA"/>
</dbReference>
<evidence type="ECO:0000313" key="2">
    <source>
        <dbReference type="EMBL" id="RSE23263.1"/>
    </source>
</evidence>
<dbReference type="Gene3D" id="2.40.360.10">
    <property type="entry name" value="YmcC-like"/>
    <property type="match status" value="1"/>
</dbReference>
<name>A0A3R9F0G5_9ENTR</name>
<reference evidence="2 3" key="1">
    <citation type="submission" date="2018-10" db="EMBL/GenBank/DDBJ databases">
        <title>Transmission dynamics of multidrug resistant bacteria on intensive care unit surfaces.</title>
        <authorList>
            <person name="D'Souza A.W."/>
            <person name="Potter R.F."/>
            <person name="Wallace M."/>
            <person name="Shupe A."/>
            <person name="Patel S."/>
            <person name="Sun S."/>
            <person name="Gul D."/>
            <person name="Kwon J.H."/>
            <person name="Andleeb S."/>
            <person name="Burnham C.-A.D."/>
            <person name="Dantas G."/>
        </authorList>
    </citation>
    <scope>NUCLEOTIDE SEQUENCE [LARGE SCALE GENOMIC DNA]</scope>
    <source>
        <strain evidence="2 3">AS_373</strain>
    </source>
</reference>
<dbReference type="AlphaFoldDB" id="A0A3R9F0G5"/>
<keyword evidence="2" id="KW-0449">Lipoprotein</keyword>
<dbReference type="Pfam" id="PF11102">
    <property type="entry name" value="YjbF"/>
    <property type="match status" value="1"/>
</dbReference>
<feature type="signal peptide" evidence="1">
    <location>
        <begin position="1"/>
        <end position="20"/>
    </location>
</feature>
<protein>
    <submittedName>
        <fullName evidence="2">YjbF family lipoprotein</fullName>
    </submittedName>
</protein>
<dbReference type="OrthoDB" id="5591889at2"/>
<gene>
    <name evidence="2" type="ORF">EGT71_18950</name>
</gene>
<dbReference type="SUPFAM" id="SSF159270">
    <property type="entry name" value="YmcC-like"/>
    <property type="match status" value="1"/>
</dbReference>
<organism evidence="2 3">
    <name type="scientific">Atlantibacter subterraneus</name>
    <dbReference type="NCBI Taxonomy" id="255519"/>
    <lineage>
        <taxon>Bacteria</taxon>
        <taxon>Pseudomonadati</taxon>
        <taxon>Pseudomonadota</taxon>
        <taxon>Gammaproteobacteria</taxon>
        <taxon>Enterobacterales</taxon>
        <taxon>Enterobacteriaceae</taxon>
        <taxon>Atlantibacter</taxon>
    </lineage>
</organism>
<proteinExistence type="predicted"/>
<keyword evidence="1" id="KW-0732">Signal</keyword>
<dbReference type="PROSITE" id="PS51257">
    <property type="entry name" value="PROKAR_LIPOPROTEIN"/>
    <property type="match status" value="1"/>
</dbReference>
<sequence>MKRVAIITVCLLLQACSANLTGMGKALWNNMAGRDGVTLTNDEIHNMPYASQYMTLNHGPQLFVVLAFSEDGQQKWVTQDQAVLITQHGRVIKTTGLGDNLLQVGNLDADPLKAPGQIRDGAGWTRVMGWTEHQQVRYATARSQFRWQGSDSLKTGSDITAVRVLEETVTTDRASWTNRYWIDSDGQIRRSEQTLGADYYPVTTQLIKAAKS</sequence>
<dbReference type="Proteomes" id="UP000275331">
    <property type="component" value="Unassembled WGS sequence"/>
</dbReference>
<dbReference type="InterPro" id="IPR021308">
    <property type="entry name" value="GfcB"/>
</dbReference>
<evidence type="ECO:0000313" key="3">
    <source>
        <dbReference type="Proteomes" id="UP000275331"/>
    </source>
</evidence>
<evidence type="ECO:0000256" key="1">
    <source>
        <dbReference type="SAM" id="SignalP"/>
    </source>
</evidence>
<dbReference type="InterPro" id="IPR023373">
    <property type="entry name" value="YmcC_sf"/>
</dbReference>
<accession>A0A3R9F0G5</accession>
<feature type="chain" id="PRO_5018525707" evidence="1">
    <location>
        <begin position="21"/>
        <end position="212"/>
    </location>
</feature>
<dbReference type="RefSeq" id="WP_125294769.1">
    <property type="nucleotide sequence ID" value="NZ_JAPTZM010000002.1"/>
</dbReference>